<feature type="domain" description="DUF7146" evidence="3">
    <location>
        <begin position="121"/>
        <end position="230"/>
    </location>
</feature>
<sequence length="349" mass="37511">MESPVRELARRLGENAEAVCRHYLSNGRREGHYWMVGDKGNAPGRSLYVRLVDGDGRRTAGKWTDAATGDRGDLLDIIAASCAYANLAETLAEARRFLSLPPSDAGTQGPRPRRARGAPAGSAEAAARLWAASKPIAGTPVRNYLASRALRRGGDLPALRCHPHCYYRRSEEDAPSVKSAYPAMIAAVTDLGGSLMGVHRTWLDPHRSTKAPVAYPRRAMGHLLGHGVRFGLSSEVMAFGEGIETMLSLREIAPALPLVAGLSAAHLAALEFPAPLRRLYVAREPDEAGRAAFAALAERTAPLGIDILPLDPALDDLNSDLMQMSRSQLAAFIAPQMHIGDAERMLDAT</sequence>
<gene>
    <name evidence="4" type="ORF">GGR90_000751</name>
</gene>
<reference evidence="4 5" key="1">
    <citation type="submission" date="2020-03" db="EMBL/GenBank/DDBJ databases">
        <title>Genomic Encyclopedia of Type Strains, Phase IV (KMG-IV): sequencing the most valuable type-strain genomes for metagenomic binning, comparative biology and taxonomic classification.</title>
        <authorList>
            <person name="Goeker M."/>
        </authorList>
    </citation>
    <scope>NUCLEOTIDE SEQUENCE [LARGE SCALE GENOMIC DNA]</scope>
    <source>
        <strain evidence="4 5">DSM 25229</strain>
    </source>
</reference>
<dbReference type="RefSeq" id="WP_167919463.1">
    <property type="nucleotide sequence ID" value="NZ_JAATIT010000001.1"/>
</dbReference>
<dbReference type="Pfam" id="PF23639">
    <property type="entry name" value="DUF7146"/>
    <property type="match status" value="1"/>
</dbReference>
<dbReference type="Proteomes" id="UP000535078">
    <property type="component" value="Unassembled WGS sequence"/>
</dbReference>
<dbReference type="EMBL" id="JAATIT010000001">
    <property type="protein sequence ID" value="NJB88599.1"/>
    <property type="molecule type" value="Genomic_DNA"/>
</dbReference>
<evidence type="ECO:0000313" key="4">
    <source>
        <dbReference type="EMBL" id="NJB88599.1"/>
    </source>
</evidence>
<feature type="region of interest" description="Disordered" evidence="1">
    <location>
        <begin position="100"/>
        <end position="120"/>
    </location>
</feature>
<evidence type="ECO:0000259" key="3">
    <source>
        <dbReference type="Pfam" id="PF23639"/>
    </source>
</evidence>
<evidence type="ECO:0000313" key="5">
    <source>
        <dbReference type="Proteomes" id="UP000535078"/>
    </source>
</evidence>
<dbReference type="Pfam" id="PF13362">
    <property type="entry name" value="Toprim_3"/>
    <property type="match status" value="1"/>
</dbReference>
<feature type="domain" description="Toprim" evidence="2">
    <location>
        <begin position="237"/>
        <end position="325"/>
    </location>
</feature>
<evidence type="ECO:0008006" key="6">
    <source>
        <dbReference type="Google" id="ProtNLM"/>
    </source>
</evidence>
<accession>A0A7X5XNZ6</accession>
<organism evidence="4 5">
    <name type="scientific">Sphingopyxis italica</name>
    <dbReference type="NCBI Taxonomy" id="1129133"/>
    <lineage>
        <taxon>Bacteria</taxon>
        <taxon>Pseudomonadati</taxon>
        <taxon>Pseudomonadota</taxon>
        <taxon>Alphaproteobacteria</taxon>
        <taxon>Sphingomonadales</taxon>
        <taxon>Sphingomonadaceae</taxon>
        <taxon>Sphingopyxis</taxon>
    </lineage>
</organism>
<protein>
    <recommendedName>
        <fullName evidence="6">DNA primase</fullName>
    </recommendedName>
</protein>
<dbReference type="InterPro" id="IPR006171">
    <property type="entry name" value="TOPRIM_dom"/>
</dbReference>
<dbReference type="InterPro" id="IPR055570">
    <property type="entry name" value="DUF7146"/>
</dbReference>
<name>A0A7X5XNZ6_9SPHN</name>
<keyword evidence="5" id="KW-1185">Reference proteome</keyword>
<proteinExistence type="predicted"/>
<evidence type="ECO:0000259" key="2">
    <source>
        <dbReference type="Pfam" id="PF13362"/>
    </source>
</evidence>
<comment type="caution">
    <text evidence="4">The sequence shown here is derived from an EMBL/GenBank/DDBJ whole genome shotgun (WGS) entry which is preliminary data.</text>
</comment>
<evidence type="ECO:0000256" key="1">
    <source>
        <dbReference type="SAM" id="MobiDB-lite"/>
    </source>
</evidence>
<dbReference type="AlphaFoldDB" id="A0A7X5XNZ6"/>